<evidence type="ECO:0000313" key="1">
    <source>
        <dbReference type="EMBL" id="WFN37316.1"/>
    </source>
</evidence>
<name>A0AAF0JND7_9EURY</name>
<sequence length="262" mass="30088">MVNLLYSPPGSAFIDLFENINELVSYDLRNLWEDYLSQKVSEHWGPLSDSTGHFPDFLKSFNDRNVKRVHTKTKGKIDGPFVDESFNIGNRGDFVCDSISPRYAFPKSGKKAIAVGSFPAEYWDIYPDLKWYGFDYAGFMEQFRKKDYDLAVIGACMNQNLKFHDRPEGPDIICYQPSVYHDLKRLAHGHDGVEDHRKVTDNFMDVYRTIKNEPVGTPVGKEGGGFTGYNNKYWTYRTHPGFDIIKRKIISFFATAGFSLNI</sequence>
<dbReference type="KEGG" id="manq:L1994_02715"/>
<protein>
    <submittedName>
        <fullName evidence="1">Uncharacterized protein</fullName>
    </submittedName>
</protein>
<keyword evidence="2" id="KW-1185">Reference proteome</keyword>
<accession>A0AAF0JND7</accession>
<proteinExistence type="predicted"/>
<dbReference type="RefSeq" id="WP_278100155.1">
    <property type="nucleotide sequence ID" value="NZ_CP091092.1"/>
</dbReference>
<dbReference type="GeneID" id="79949272"/>
<dbReference type="AlphaFoldDB" id="A0AAF0JND7"/>
<gene>
    <name evidence="1" type="ORF">L1994_02715</name>
</gene>
<evidence type="ECO:0000313" key="2">
    <source>
        <dbReference type="Proteomes" id="UP001218895"/>
    </source>
</evidence>
<dbReference type="Proteomes" id="UP001218895">
    <property type="component" value="Chromosome"/>
</dbReference>
<reference evidence="1" key="1">
    <citation type="submission" date="2022-01" db="EMBL/GenBank/DDBJ databases">
        <title>Complete genome of Methanomicrobium antiquum DSM 21220.</title>
        <authorList>
            <person name="Chen S.-C."/>
            <person name="You Y.-T."/>
            <person name="Zhou Y.-Z."/>
            <person name="Lai M.-C."/>
        </authorList>
    </citation>
    <scope>NUCLEOTIDE SEQUENCE</scope>
    <source>
        <strain evidence="1">DSM 21220</strain>
    </source>
</reference>
<dbReference type="EMBL" id="CP091092">
    <property type="protein sequence ID" value="WFN37316.1"/>
    <property type="molecule type" value="Genomic_DNA"/>
</dbReference>
<organism evidence="1 2">
    <name type="scientific">Methanomicrobium antiquum</name>
    <dbReference type="NCBI Taxonomy" id="487686"/>
    <lineage>
        <taxon>Archaea</taxon>
        <taxon>Methanobacteriati</taxon>
        <taxon>Methanobacteriota</taxon>
        <taxon>Stenosarchaea group</taxon>
        <taxon>Methanomicrobia</taxon>
        <taxon>Methanomicrobiales</taxon>
        <taxon>Methanomicrobiaceae</taxon>
        <taxon>Methanomicrobium</taxon>
    </lineage>
</organism>